<dbReference type="RefSeq" id="WP_136562331.1">
    <property type="nucleotide sequence ID" value="NZ_BAABLS010000003.1"/>
</dbReference>
<dbReference type="PANTHER" id="PTHR43201:SF8">
    <property type="entry name" value="ACYL-COA SYNTHETASE FAMILY MEMBER 3"/>
    <property type="match status" value="1"/>
</dbReference>
<dbReference type="AlphaFoldDB" id="A0A4S8NDB1"/>
<protein>
    <submittedName>
        <fullName evidence="4">Acyl-CoA synthetase</fullName>
    </submittedName>
</protein>
<dbReference type="CDD" id="cd05941">
    <property type="entry name" value="MCS"/>
    <property type="match status" value="1"/>
</dbReference>
<evidence type="ECO:0000313" key="5">
    <source>
        <dbReference type="Proteomes" id="UP000307087"/>
    </source>
</evidence>
<dbReference type="InterPro" id="IPR020845">
    <property type="entry name" value="AMP-binding_CS"/>
</dbReference>
<dbReference type="GO" id="GO:0006631">
    <property type="term" value="P:fatty acid metabolic process"/>
    <property type="evidence" value="ECO:0007669"/>
    <property type="project" value="TreeGrafter"/>
</dbReference>
<feature type="domain" description="AMP-binding enzyme C-terminal" evidence="3">
    <location>
        <begin position="391"/>
        <end position="469"/>
    </location>
</feature>
<dbReference type="InterPro" id="IPR025110">
    <property type="entry name" value="AMP-bd_C"/>
</dbReference>
<dbReference type="EMBL" id="STGW01000004">
    <property type="protein sequence ID" value="THV14567.1"/>
    <property type="molecule type" value="Genomic_DNA"/>
</dbReference>
<dbReference type="PROSITE" id="PS00455">
    <property type="entry name" value="AMP_BINDING"/>
    <property type="match status" value="1"/>
</dbReference>
<evidence type="ECO:0000259" key="3">
    <source>
        <dbReference type="Pfam" id="PF13193"/>
    </source>
</evidence>
<gene>
    <name evidence="4" type="ORF">E9934_07795</name>
</gene>
<name>A0A4S8NDB1_9ACTN</name>
<organism evidence="4 5">
    <name type="scientific">Nocardioides caeni</name>
    <dbReference type="NCBI Taxonomy" id="574700"/>
    <lineage>
        <taxon>Bacteria</taxon>
        <taxon>Bacillati</taxon>
        <taxon>Actinomycetota</taxon>
        <taxon>Actinomycetes</taxon>
        <taxon>Propionibacteriales</taxon>
        <taxon>Nocardioidaceae</taxon>
        <taxon>Nocardioides</taxon>
    </lineage>
</organism>
<dbReference type="SUPFAM" id="SSF56801">
    <property type="entry name" value="Acetyl-CoA synthetase-like"/>
    <property type="match status" value="1"/>
</dbReference>
<dbReference type="PANTHER" id="PTHR43201">
    <property type="entry name" value="ACYL-COA SYNTHETASE"/>
    <property type="match status" value="1"/>
</dbReference>
<reference evidence="4 5" key="1">
    <citation type="journal article" date="2009" name="Int. J. Syst. Evol. Microbiol.">
        <title>Nocardioides caeni sp. nov., isolated from wastewater.</title>
        <authorList>
            <person name="Yoon J.H."/>
            <person name="Kang S.J."/>
            <person name="Park S."/>
            <person name="Kim W."/>
            <person name="Oh T.K."/>
        </authorList>
    </citation>
    <scope>NUCLEOTIDE SEQUENCE [LARGE SCALE GENOMIC DNA]</scope>
    <source>
        <strain evidence="4 5">DSM 23134</strain>
    </source>
</reference>
<dbReference type="InterPro" id="IPR042099">
    <property type="entry name" value="ANL_N_sf"/>
</dbReference>
<dbReference type="Gene3D" id="3.30.300.30">
    <property type="match status" value="1"/>
</dbReference>
<dbReference type="OrthoDB" id="9803968at2"/>
<feature type="domain" description="AMP-dependent synthetase/ligase" evidence="2">
    <location>
        <begin position="16"/>
        <end position="339"/>
    </location>
</feature>
<dbReference type="NCBIfam" id="NF005858">
    <property type="entry name" value="PRK07787.1"/>
    <property type="match status" value="1"/>
</dbReference>
<evidence type="ECO:0000256" key="1">
    <source>
        <dbReference type="ARBA" id="ARBA00006432"/>
    </source>
</evidence>
<evidence type="ECO:0000313" key="4">
    <source>
        <dbReference type="EMBL" id="THV14567.1"/>
    </source>
</evidence>
<dbReference type="GO" id="GO:0031956">
    <property type="term" value="F:medium-chain fatty acid-CoA ligase activity"/>
    <property type="evidence" value="ECO:0007669"/>
    <property type="project" value="TreeGrafter"/>
</dbReference>
<dbReference type="Proteomes" id="UP000307087">
    <property type="component" value="Unassembled WGS sequence"/>
</dbReference>
<comment type="similarity">
    <text evidence="1">Belongs to the ATP-dependent AMP-binding enzyme family.</text>
</comment>
<comment type="caution">
    <text evidence="4">The sequence shown here is derived from an EMBL/GenBank/DDBJ whole genome shotgun (WGS) entry which is preliminary data.</text>
</comment>
<dbReference type="Pfam" id="PF13193">
    <property type="entry name" value="AMP-binding_C"/>
    <property type="match status" value="1"/>
</dbReference>
<dbReference type="Gene3D" id="3.40.50.12780">
    <property type="entry name" value="N-terminal domain of ligase-like"/>
    <property type="match status" value="1"/>
</dbReference>
<accession>A0A4S8NDB1</accession>
<dbReference type="InterPro" id="IPR045851">
    <property type="entry name" value="AMP-bd_C_sf"/>
</dbReference>
<proteinExistence type="inferred from homology"/>
<evidence type="ECO:0000259" key="2">
    <source>
        <dbReference type="Pfam" id="PF00501"/>
    </source>
</evidence>
<dbReference type="InterPro" id="IPR000873">
    <property type="entry name" value="AMP-dep_synth/lig_dom"/>
</dbReference>
<sequence>MGVVPGLLIALAAGSGRPVTVDGSTLTGAELLGAAAAVAHDLSALPRSSRVAVHATPTMETVVAVVGALLAGVTVVPVPPDSGAAELRHLLGDSAPSCWVGAAPGAPSGLPRVPADPAARASYSPVEISPADTAFVLYTSGTTGPPKGVVITHGAVAHDLDALADAWGWTSADVLAHGLPLFHVHGLVLGVLGPLRLGSGLVHTGRPTPEAYADAARAGATMFFGVPTVWSRLAESPASAAALRDARLLVSGSAALPVPVFRRIRELTGHEVVERYGMTESLITVATRADGRREAGWVGVPVTGIETRLRDDLGAPVPRDGESVGQLEVRGPTLFTGYLDRPDATAEAWTDDGWFRTGDVACIAADGRHRIVGRASVDLIKSGGYRIGAGEIESCLLGHPAVAECAVVGVADADLGQRIVAHVVLRSPATDETALAGELTSYVGAELSAHKRPREVRFTDALPRNEMGKVRKSQLA</sequence>
<keyword evidence="5" id="KW-1185">Reference proteome</keyword>
<dbReference type="Pfam" id="PF00501">
    <property type="entry name" value="AMP-binding"/>
    <property type="match status" value="1"/>
</dbReference>